<dbReference type="InterPro" id="IPR050911">
    <property type="entry name" value="DRAM/TMEM150_Autophagy_Mod"/>
</dbReference>
<reference evidence="7" key="1">
    <citation type="submission" date="2021-02" db="EMBL/GenBank/DDBJ databases">
        <authorList>
            <person name="Palmer J.M."/>
        </authorList>
    </citation>
    <scope>NUCLEOTIDE SEQUENCE</scope>
    <source>
        <strain evidence="7">SCRP734</strain>
    </source>
</reference>
<keyword evidence="3 5" id="KW-1133">Transmembrane helix</keyword>
<feature type="domain" description="CWH43-like N-terminal" evidence="6">
    <location>
        <begin position="38"/>
        <end position="243"/>
    </location>
</feature>
<dbReference type="Proteomes" id="UP000694044">
    <property type="component" value="Unassembled WGS sequence"/>
</dbReference>
<dbReference type="AlphaFoldDB" id="A0A8T1VFF9"/>
<evidence type="ECO:0000256" key="1">
    <source>
        <dbReference type="ARBA" id="ARBA00004127"/>
    </source>
</evidence>
<keyword evidence="8" id="KW-1185">Reference proteome</keyword>
<feature type="transmembrane region" description="Helical" evidence="5">
    <location>
        <begin position="134"/>
        <end position="152"/>
    </location>
</feature>
<dbReference type="OrthoDB" id="191706at2759"/>
<dbReference type="PANTHER" id="PTHR21324:SF2">
    <property type="entry name" value="EG:22E5.9 PROTEIN"/>
    <property type="match status" value="1"/>
</dbReference>
<evidence type="ECO:0000256" key="5">
    <source>
        <dbReference type="SAM" id="Phobius"/>
    </source>
</evidence>
<dbReference type="InterPro" id="IPR019402">
    <property type="entry name" value="CWH43_N"/>
</dbReference>
<evidence type="ECO:0000256" key="3">
    <source>
        <dbReference type="ARBA" id="ARBA00022989"/>
    </source>
</evidence>
<evidence type="ECO:0000256" key="2">
    <source>
        <dbReference type="ARBA" id="ARBA00022692"/>
    </source>
</evidence>
<keyword evidence="2 5" id="KW-0812">Transmembrane</keyword>
<gene>
    <name evidence="7" type="ORF">PHYPSEUDO_007891</name>
</gene>
<feature type="transmembrane region" description="Helical" evidence="5">
    <location>
        <begin position="164"/>
        <end position="184"/>
    </location>
</feature>
<dbReference type="Pfam" id="PF10277">
    <property type="entry name" value="Frag1"/>
    <property type="match status" value="1"/>
</dbReference>
<dbReference type="EMBL" id="JAGDFM010000318">
    <property type="protein sequence ID" value="KAG7379982.1"/>
    <property type="molecule type" value="Genomic_DNA"/>
</dbReference>
<keyword evidence="4 5" id="KW-0472">Membrane</keyword>
<feature type="transmembrane region" description="Helical" evidence="5">
    <location>
        <begin position="80"/>
        <end position="102"/>
    </location>
</feature>
<evidence type="ECO:0000259" key="6">
    <source>
        <dbReference type="Pfam" id="PF10277"/>
    </source>
</evidence>
<proteinExistence type="predicted"/>
<name>A0A8T1VFF9_9STRA</name>
<evidence type="ECO:0000313" key="8">
    <source>
        <dbReference type="Proteomes" id="UP000694044"/>
    </source>
</evidence>
<accession>A0A8T1VFF9</accession>
<evidence type="ECO:0000256" key="4">
    <source>
        <dbReference type="ARBA" id="ARBA00023136"/>
    </source>
</evidence>
<comment type="subcellular location">
    <subcellularLocation>
        <location evidence="1">Endomembrane system</location>
        <topology evidence="1">Multi-pass membrane protein</topology>
    </subcellularLocation>
</comment>
<organism evidence="7 8">
    <name type="scientific">Phytophthora pseudosyringae</name>
    <dbReference type="NCBI Taxonomy" id="221518"/>
    <lineage>
        <taxon>Eukaryota</taxon>
        <taxon>Sar</taxon>
        <taxon>Stramenopiles</taxon>
        <taxon>Oomycota</taxon>
        <taxon>Peronosporomycetes</taxon>
        <taxon>Peronosporales</taxon>
        <taxon>Peronosporaceae</taxon>
        <taxon>Phytophthora</taxon>
    </lineage>
</organism>
<dbReference type="PANTHER" id="PTHR21324">
    <property type="entry name" value="FASTING-INDUCIBLE INTEGRAL MEMBRANE PROTEIN TM6P1-RELATED"/>
    <property type="match status" value="1"/>
</dbReference>
<protein>
    <recommendedName>
        <fullName evidence="6">CWH43-like N-terminal domain-containing protein</fullName>
    </recommendedName>
</protein>
<evidence type="ECO:0000313" key="7">
    <source>
        <dbReference type="EMBL" id="KAG7379982.1"/>
    </source>
</evidence>
<dbReference type="GO" id="GO:0012505">
    <property type="term" value="C:endomembrane system"/>
    <property type="evidence" value="ECO:0007669"/>
    <property type="project" value="UniProtKB-SubCell"/>
</dbReference>
<sequence>MPLPNSPLQESYQRLLSPRHSNQQQQMQVVPYAIGTRIAPIVATTVVVVTLVTCVSLAKTKDIYLGGLSWPYFSDTGRDAPGYSVFCAGLSIVAVALILTWVANYQFQRELIEKERQEHAENLYGKSIRKYCEVVRVLGVVSAIGLPVLAFFSTTSYPDVHMYAAYWFFVLEAIALVLNTIASFKLARLTYAGNPYYTSESEAPPLLTNVFNPWNVSNSSTKRTFYIQLIFTMLFWIGFILYIPVGLALIDEFQRLSIKDCLDLDLGDKYCTDTMKLNDAETVLWDYDNAHGLNQMRSASQLACILTLVGYSMSFLSHNSESLQDDTV</sequence>
<feature type="transmembrane region" description="Helical" evidence="5">
    <location>
        <begin position="38"/>
        <end position="60"/>
    </location>
</feature>
<feature type="transmembrane region" description="Helical" evidence="5">
    <location>
        <begin position="225"/>
        <end position="250"/>
    </location>
</feature>
<comment type="caution">
    <text evidence="7">The sequence shown here is derived from an EMBL/GenBank/DDBJ whole genome shotgun (WGS) entry which is preliminary data.</text>
</comment>